<protein>
    <submittedName>
        <fullName evidence="1">5706_t:CDS:1</fullName>
    </submittedName>
</protein>
<proteinExistence type="predicted"/>
<comment type="caution">
    <text evidence="1">The sequence shown here is derived from an EMBL/GenBank/DDBJ whole genome shotgun (WGS) entry which is preliminary data.</text>
</comment>
<evidence type="ECO:0000313" key="1">
    <source>
        <dbReference type="EMBL" id="CAG8462441.1"/>
    </source>
</evidence>
<dbReference type="Proteomes" id="UP000789366">
    <property type="component" value="Unassembled WGS sequence"/>
</dbReference>
<accession>A0ACA9KAF0</accession>
<evidence type="ECO:0000313" key="2">
    <source>
        <dbReference type="Proteomes" id="UP000789366"/>
    </source>
</evidence>
<name>A0ACA9KAF0_9GLOM</name>
<organism evidence="1 2">
    <name type="scientific">Cetraspora pellucida</name>
    <dbReference type="NCBI Taxonomy" id="1433469"/>
    <lineage>
        <taxon>Eukaryota</taxon>
        <taxon>Fungi</taxon>
        <taxon>Fungi incertae sedis</taxon>
        <taxon>Mucoromycota</taxon>
        <taxon>Glomeromycotina</taxon>
        <taxon>Glomeromycetes</taxon>
        <taxon>Diversisporales</taxon>
        <taxon>Gigasporaceae</taxon>
        <taxon>Cetraspora</taxon>
    </lineage>
</organism>
<sequence length="964" mass="111162">MLNQDPPTHIPITSRSGQERMFETEHLPANSEEMCNILKEDNAQMIVYLRFALHYNMFKSDPNIAISILKKGLSQARGSNDEKIRLNNLLASLYYKMAKNTKNKSQKSELLNEAIRQLNTVSSISAQNPITWVVKGFIYLGRNDPDAAYTAFKNAFGLANHNIPALFGMARIKYLRQEYKEALKLYQEILRLKPDLTVPDPRVGIGLCFNKLQNFDEAIAAFDRALELNPKNLSASILLATLELDISKQFEDVELNDRLSNYLAAMSRATDILKINPNHSSALILLAHGFFFQRDFEKLIEAARRAEEHTDSRPILAEAHFHQARAYHVMEDHRKALYHYTQAINYNENHLLAIYGYGQMLIKFGKFIEFAFSTSLAYIIAVWYTNVIYLKGHYEEAKIIFETLRRQNPNFLDVVTILAILAANTALEETDPVKKKTVFEEFNTITRAISDSTYDNPEIFIVKAHAIEGKNAYKSLQALKHAESMYGESWDSIPLELFNKKGNMLFKLGQYAEASECYREALKKCENIPPPQSDVKMTLFYNLARSYEASHNFKEAQDLYDQIINEHPAFIQARLRLAAIEEFHGKNAKANDIYNEILEFDENNVEVRKRLAVNQLRQGELRISRRSLDMIHSENKNDIVATTALGSLHLSKARLFRQEKEPREQSYKRAVEYFQKALQKNPRNVWAANGITVAIAESGRVKEAKELFWKRNPIPEIIINYAHACSQMNEHNVAILAYEGVSKKSQNKDVSVLEWIGRSCYLLAKETKNLQKMDDALIWTEKALRLAPTNKLIVHNVALIQQSRAQLIGEPGEMQSSIQLMSAIADVECAHRTFDHLVNDGSPHVNFDKEVLNQRINFGHSTVSSLKSKLEEALKYEEIRRKKEEEAQKRAEKERREQDLIAMEEERRKKEEMERAIENQKRIDQQLREYTEKQSEVWGEESKKRKSRKFIDSDDEDGEPFHKP</sequence>
<reference evidence="1" key="1">
    <citation type="submission" date="2021-06" db="EMBL/GenBank/DDBJ databases">
        <authorList>
            <person name="Kallberg Y."/>
            <person name="Tangrot J."/>
            <person name="Rosling A."/>
        </authorList>
    </citation>
    <scope>NUCLEOTIDE SEQUENCE</scope>
    <source>
        <strain evidence="1">28 12/20/2015</strain>
    </source>
</reference>
<keyword evidence="2" id="KW-1185">Reference proteome</keyword>
<gene>
    <name evidence="1" type="ORF">SPELUC_LOCUS1321</name>
</gene>
<dbReference type="EMBL" id="CAJVPW010000679">
    <property type="protein sequence ID" value="CAG8462441.1"/>
    <property type="molecule type" value="Genomic_DNA"/>
</dbReference>